<dbReference type="EMBL" id="JYDQ01005140">
    <property type="protein sequence ID" value="KRX86034.1"/>
    <property type="molecule type" value="Genomic_DNA"/>
</dbReference>
<accession>A0A0V0XDH1</accession>
<keyword evidence="2" id="KW-1185">Reference proteome</keyword>
<evidence type="ECO:0000313" key="2">
    <source>
        <dbReference type="Proteomes" id="UP000054783"/>
    </source>
</evidence>
<sequence length="30" mass="3110">MDGVGCIATNLSTLGSMLKISDHTEAKSTK</sequence>
<organism evidence="1 2">
    <name type="scientific">Trichinella patagoniensis</name>
    <dbReference type="NCBI Taxonomy" id="990121"/>
    <lineage>
        <taxon>Eukaryota</taxon>
        <taxon>Metazoa</taxon>
        <taxon>Ecdysozoa</taxon>
        <taxon>Nematoda</taxon>
        <taxon>Enoplea</taxon>
        <taxon>Dorylaimia</taxon>
        <taxon>Trichinellida</taxon>
        <taxon>Trichinellidae</taxon>
        <taxon>Trichinella</taxon>
    </lineage>
</organism>
<proteinExistence type="predicted"/>
<dbReference type="Proteomes" id="UP000054783">
    <property type="component" value="Unassembled WGS sequence"/>
</dbReference>
<gene>
    <name evidence="1" type="ORF">T12_7050</name>
</gene>
<dbReference type="AlphaFoldDB" id="A0A0V0XDH1"/>
<evidence type="ECO:0000313" key="1">
    <source>
        <dbReference type="EMBL" id="KRX86034.1"/>
    </source>
</evidence>
<name>A0A0V0XDH1_9BILA</name>
<protein>
    <submittedName>
        <fullName evidence="1">Uncharacterized protein</fullName>
    </submittedName>
</protein>
<comment type="caution">
    <text evidence="1">The sequence shown here is derived from an EMBL/GenBank/DDBJ whole genome shotgun (WGS) entry which is preliminary data.</text>
</comment>
<reference evidence="1 2" key="1">
    <citation type="submission" date="2015-01" db="EMBL/GenBank/DDBJ databases">
        <title>Evolution of Trichinella species and genotypes.</title>
        <authorList>
            <person name="Korhonen P.K."/>
            <person name="Edoardo P."/>
            <person name="Giuseppe L.R."/>
            <person name="Gasser R.B."/>
        </authorList>
    </citation>
    <scope>NUCLEOTIDE SEQUENCE [LARGE SCALE GENOMIC DNA]</scope>
    <source>
        <strain evidence="1">ISS2496</strain>
    </source>
</reference>